<dbReference type="InterPro" id="IPR003593">
    <property type="entry name" value="AAA+_ATPase"/>
</dbReference>
<dbReference type="PROSITE" id="PS50045">
    <property type="entry name" value="SIGMA54_INTERACT_4"/>
    <property type="match status" value="1"/>
</dbReference>
<evidence type="ECO:0000313" key="6">
    <source>
        <dbReference type="EMBL" id="HGH60983.1"/>
    </source>
</evidence>
<name>A0A7C4ARY4_9BACT</name>
<organism evidence="6">
    <name type="scientific">Desulfomonile tiedjei</name>
    <dbReference type="NCBI Taxonomy" id="2358"/>
    <lineage>
        <taxon>Bacteria</taxon>
        <taxon>Pseudomonadati</taxon>
        <taxon>Thermodesulfobacteriota</taxon>
        <taxon>Desulfomonilia</taxon>
        <taxon>Desulfomonilales</taxon>
        <taxon>Desulfomonilaceae</taxon>
        <taxon>Desulfomonile</taxon>
    </lineage>
</organism>
<dbReference type="InterPro" id="IPR002078">
    <property type="entry name" value="Sigma_54_int"/>
</dbReference>
<sequence>MGKRVKLPCTSRSQRNNRSCPVANHESLLDIMIANGVLSREEAHLARVQARDRGASDVEWLLARRRITPRQLYEAAEALAAWDDAAEAPGPTDGADESHRLRASEALNHIVGESEEIKNLKRLIVKIAPTDAAVLIHGESGTGKELVARAIHRLSPRGMRPFVALNCSAIPSELIESELFGHKKGAFTGAISDHTGVFKAADHGTLFLDEIEAMPLPMQAKLLRALQSGEIRAVGDASPSFVDVRFICAANAELQQLVDQGQFRKDLLYRISVFEIKTPPLRERTGDIPLLATHFLKMASENQGGRQMRIDPAALELLCAYSWPGNVRELSNEIERAVVMAGDGSTISVRCLSEKITTHGSKSSRRERPANKTLKEAVEALERDLVEQALKTSHGKRHAAAQLLGLSRQGLLNKINKYKITVP</sequence>
<dbReference type="InterPro" id="IPR027417">
    <property type="entry name" value="P-loop_NTPase"/>
</dbReference>
<dbReference type="Gene3D" id="3.40.50.300">
    <property type="entry name" value="P-loop containing nucleotide triphosphate hydrolases"/>
    <property type="match status" value="1"/>
</dbReference>
<dbReference type="FunFam" id="3.40.50.300:FF:000006">
    <property type="entry name" value="DNA-binding transcriptional regulator NtrC"/>
    <property type="match status" value="1"/>
</dbReference>
<dbReference type="SUPFAM" id="SSF46689">
    <property type="entry name" value="Homeodomain-like"/>
    <property type="match status" value="1"/>
</dbReference>
<dbReference type="Pfam" id="PF25601">
    <property type="entry name" value="AAA_lid_14"/>
    <property type="match status" value="1"/>
</dbReference>
<dbReference type="PANTHER" id="PTHR32071">
    <property type="entry name" value="TRANSCRIPTIONAL REGULATORY PROTEIN"/>
    <property type="match status" value="1"/>
</dbReference>
<dbReference type="PROSITE" id="PS00688">
    <property type="entry name" value="SIGMA54_INTERACT_3"/>
    <property type="match status" value="1"/>
</dbReference>
<dbReference type="Pfam" id="PF00158">
    <property type="entry name" value="Sigma54_activat"/>
    <property type="match status" value="1"/>
</dbReference>
<dbReference type="AlphaFoldDB" id="A0A7C4ARY4"/>
<comment type="caution">
    <text evidence="6">The sequence shown here is derived from an EMBL/GenBank/DDBJ whole genome shotgun (WGS) entry which is preliminary data.</text>
</comment>
<dbReference type="InterPro" id="IPR025944">
    <property type="entry name" value="Sigma_54_int_dom_CS"/>
</dbReference>
<dbReference type="InterPro" id="IPR025662">
    <property type="entry name" value="Sigma_54_int_dom_ATP-bd_1"/>
</dbReference>
<keyword evidence="4" id="KW-0804">Transcription</keyword>
<dbReference type="PROSITE" id="PS00675">
    <property type="entry name" value="SIGMA54_INTERACT_1"/>
    <property type="match status" value="1"/>
</dbReference>
<feature type="domain" description="Sigma-54 factor interaction" evidence="5">
    <location>
        <begin position="110"/>
        <end position="339"/>
    </location>
</feature>
<dbReference type="Pfam" id="PF02954">
    <property type="entry name" value="HTH_8"/>
    <property type="match status" value="1"/>
</dbReference>
<keyword evidence="2" id="KW-0067">ATP-binding</keyword>
<accession>A0A7C4ARY4</accession>
<dbReference type="SMART" id="SM00382">
    <property type="entry name" value="AAA"/>
    <property type="match status" value="1"/>
</dbReference>
<evidence type="ECO:0000256" key="4">
    <source>
        <dbReference type="ARBA" id="ARBA00023163"/>
    </source>
</evidence>
<protein>
    <submittedName>
        <fullName evidence="6">AAA family ATPase</fullName>
    </submittedName>
</protein>
<dbReference type="InterPro" id="IPR002197">
    <property type="entry name" value="HTH_Fis"/>
</dbReference>
<reference evidence="6" key="1">
    <citation type="journal article" date="2020" name="mSystems">
        <title>Genome- and Community-Level Interaction Insights into Carbon Utilization and Element Cycling Functions of Hydrothermarchaeota in Hydrothermal Sediment.</title>
        <authorList>
            <person name="Zhou Z."/>
            <person name="Liu Y."/>
            <person name="Xu W."/>
            <person name="Pan J."/>
            <person name="Luo Z.H."/>
            <person name="Li M."/>
        </authorList>
    </citation>
    <scope>NUCLEOTIDE SEQUENCE [LARGE SCALE GENOMIC DNA]</scope>
    <source>
        <strain evidence="6">SpSt-769</strain>
    </source>
</reference>
<dbReference type="GO" id="GO:0006355">
    <property type="term" value="P:regulation of DNA-templated transcription"/>
    <property type="evidence" value="ECO:0007669"/>
    <property type="project" value="InterPro"/>
</dbReference>
<dbReference type="Gene3D" id="1.10.8.60">
    <property type="match status" value="1"/>
</dbReference>
<dbReference type="GO" id="GO:0005524">
    <property type="term" value="F:ATP binding"/>
    <property type="evidence" value="ECO:0007669"/>
    <property type="project" value="UniProtKB-KW"/>
</dbReference>
<dbReference type="InterPro" id="IPR058031">
    <property type="entry name" value="AAA_lid_NorR"/>
</dbReference>
<dbReference type="SUPFAM" id="SSF52540">
    <property type="entry name" value="P-loop containing nucleoside triphosphate hydrolases"/>
    <property type="match status" value="1"/>
</dbReference>
<gene>
    <name evidence="6" type="ORF">ENV54_06760</name>
</gene>
<dbReference type="InterPro" id="IPR009057">
    <property type="entry name" value="Homeodomain-like_sf"/>
</dbReference>
<evidence type="ECO:0000259" key="5">
    <source>
        <dbReference type="PROSITE" id="PS50045"/>
    </source>
</evidence>
<evidence type="ECO:0000256" key="2">
    <source>
        <dbReference type="ARBA" id="ARBA00022840"/>
    </source>
</evidence>
<dbReference type="Gene3D" id="1.10.10.60">
    <property type="entry name" value="Homeodomain-like"/>
    <property type="match status" value="1"/>
</dbReference>
<keyword evidence="3" id="KW-0805">Transcription regulation</keyword>
<dbReference type="GO" id="GO:0043565">
    <property type="term" value="F:sequence-specific DNA binding"/>
    <property type="evidence" value="ECO:0007669"/>
    <property type="project" value="InterPro"/>
</dbReference>
<evidence type="ECO:0000256" key="1">
    <source>
        <dbReference type="ARBA" id="ARBA00022741"/>
    </source>
</evidence>
<dbReference type="CDD" id="cd00009">
    <property type="entry name" value="AAA"/>
    <property type="match status" value="1"/>
</dbReference>
<proteinExistence type="predicted"/>
<keyword evidence="1" id="KW-0547">Nucleotide-binding</keyword>
<dbReference type="EMBL" id="DTGT01000208">
    <property type="protein sequence ID" value="HGH60983.1"/>
    <property type="molecule type" value="Genomic_DNA"/>
</dbReference>
<dbReference type="PRINTS" id="PR01590">
    <property type="entry name" value="HTHFIS"/>
</dbReference>
<evidence type="ECO:0000256" key="3">
    <source>
        <dbReference type="ARBA" id="ARBA00023015"/>
    </source>
</evidence>